<keyword evidence="3" id="KW-0808">Transferase</keyword>
<feature type="domain" description="Protein kinase" evidence="8">
    <location>
        <begin position="1"/>
        <end position="157"/>
    </location>
</feature>
<dbReference type="Pfam" id="PF00069">
    <property type="entry name" value="Pkinase"/>
    <property type="match status" value="1"/>
</dbReference>
<evidence type="ECO:0000259" key="8">
    <source>
        <dbReference type="PROSITE" id="PS50011"/>
    </source>
</evidence>
<dbReference type="Proteomes" id="UP000188532">
    <property type="component" value="Unassembled WGS sequence"/>
</dbReference>
<keyword evidence="4" id="KW-0547">Nucleotide-binding</keyword>
<dbReference type="PROSITE" id="PS50011">
    <property type="entry name" value="PROTEIN_KINASE_DOM"/>
    <property type="match status" value="1"/>
</dbReference>
<gene>
    <name evidence="9" type="ORF">BZL29_4847</name>
</gene>
<keyword evidence="5 9" id="KW-0418">Kinase</keyword>
<evidence type="ECO:0000313" key="10">
    <source>
        <dbReference type="Proteomes" id="UP000188532"/>
    </source>
</evidence>
<dbReference type="InterPro" id="IPR000719">
    <property type="entry name" value="Prot_kinase_dom"/>
</dbReference>
<protein>
    <recommendedName>
        <fullName evidence="1">non-specific serine/threonine protein kinase</fullName>
        <ecNumber evidence="1">2.7.11.1</ecNumber>
    </recommendedName>
</protein>
<feature type="compositionally biased region" description="Basic residues" evidence="7">
    <location>
        <begin position="271"/>
        <end position="280"/>
    </location>
</feature>
<sequence>MEIGVKLCGALETAHRAGTLHRDIKPANVLVNDYGEPQLTDFGIAHIEGGFETAVGFFSGTIDYTAPEVMTGNPATVVADVYSLGATLYALIAGSAAHERKKGEDLVAQYLRISSTGVPDLRPDGIPDAVCSAIEKAMSIDPAERPASAAELGRELQAAQRRNGLKPASMAITNMRARSTDTSTDVPETPPVSPAILSPEAQVPLRTSSTVPLKAPQPAAKAGAAAAIQPPGAAGKGRPRCCRPSPTITSDHREQTPPFGPGTSVTPRRSFGPRRARRSRPGGPRNGPAPPLRSSRRTVRARKRGGSGRA</sequence>
<dbReference type="PANTHER" id="PTHR43289">
    <property type="entry name" value="MITOGEN-ACTIVATED PROTEIN KINASE KINASE KINASE 20-RELATED"/>
    <property type="match status" value="1"/>
</dbReference>
<keyword evidence="2" id="KW-0723">Serine/threonine-protein kinase</keyword>
<dbReference type="CDD" id="cd14014">
    <property type="entry name" value="STKc_PknB_like"/>
    <property type="match status" value="1"/>
</dbReference>
<dbReference type="AlphaFoldDB" id="A0A1V3X0I3"/>
<evidence type="ECO:0000313" key="9">
    <source>
        <dbReference type="EMBL" id="OOK72607.1"/>
    </source>
</evidence>
<evidence type="ECO:0000256" key="4">
    <source>
        <dbReference type="ARBA" id="ARBA00022741"/>
    </source>
</evidence>
<evidence type="ECO:0000256" key="7">
    <source>
        <dbReference type="SAM" id="MobiDB-lite"/>
    </source>
</evidence>
<dbReference type="EC" id="2.7.11.1" evidence="1"/>
<evidence type="ECO:0000256" key="3">
    <source>
        <dbReference type="ARBA" id="ARBA00022679"/>
    </source>
</evidence>
<accession>A0A1V3X0I3</accession>
<feature type="compositionally biased region" description="Basic residues" evidence="7">
    <location>
        <begin position="294"/>
        <end position="310"/>
    </location>
</feature>
<feature type="compositionally biased region" description="Low complexity" evidence="7">
    <location>
        <begin position="216"/>
        <end position="233"/>
    </location>
</feature>
<dbReference type="PANTHER" id="PTHR43289:SF6">
    <property type="entry name" value="SERINE_THREONINE-PROTEIN KINASE NEKL-3"/>
    <property type="match status" value="1"/>
</dbReference>
<proteinExistence type="predicted"/>
<dbReference type="InterPro" id="IPR011009">
    <property type="entry name" value="Kinase-like_dom_sf"/>
</dbReference>
<dbReference type="SMART" id="SM00220">
    <property type="entry name" value="S_TKc"/>
    <property type="match status" value="1"/>
</dbReference>
<comment type="caution">
    <text evidence="9">The sequence shown here is derived from an EMBL/GenBank/DDBJ whole genome shotgun (WGS) entry which is preliminary data.</text>
</comment>
<dbReference type="Gene3D" id="1.10.510.10">
    <property type="entry name" value="Transferase(Phosphotransferase) domain 1"/>
    <property type="match status" value="1"/>
</dbReference>
<evidence type="ECO:0000256" key="5">
    <source>
        <dbReference type="ARBA" id="ARBA00022777"/>
    </source>
</evidence>
<reference evidence="9 10" key="1">
    <citation type="submission" date="2017-02" db="EMBL/GenBank/DDBJ databases">
        <title>Complete genome sequences of Mycobacterium kansasii strains isolated from rhesus macaques.</title>
        <authorList>
            <person name="Panda A."/>
            <person name="Nagaraj S."/>
            <person name="Zhao X."/>
            <person name="Tettelin H."/>
            <person name="Detolla L.J."/>
        </authorList>
    </citation>
    <scope>NUCLEOTIDE SEQUENCE [LARGE SCALE GENOMIC DNA]</scope>
    <source>
        <strain evidence="9 10">11-3469</strain>
    </source>
</reference>
<name>A0A1V3X0I3_MYCKA</name>
<dbReference type="SUPFAM" id="SSF56112">
    <property type="entry name" value="Protein kinase-like (PK-like)"/>
    <property type="match status" value="1"/>
</dbReference>
<dbReference type="GO" id="GO:0004674">
    <property type="term" value="F:protein serine/threonine kinase activity"/>
    <property type="evidence" value="ECO:0007669"/>
    <property type="project" value="UniProtKB-KW"/>
</dbReference>
<dbReference type="EMBL" id="MVBN01000005">
    <property type="protein sequence ID" value="OOK72607.1"/>
    <property type="molecule type" value="Genomic_DNA"/>
</dbReference>
<feature type="compositionally biased region" description="Polar residues" evidence="7">
    <location>
        <begin position="177"/>
        <end position="186"/>
    </location>
</feature>
<keyword evidence="6" id="KW-0067">ATP-binding</keyword>
<feature type="region of interest" description="Disordered" evidence="7">
    <location>
        <begin position="177"/>
        <end position="196"/>
    </location>
</feature>
<evidence type="ECO:0000256" key="6">
    <source>
        <dbReference type="ARBA" id="ARBA00022840"/>
    </source>
</evidence>
<evidence type="ECO:0000256" key="2">
    <source>
        <dbReference type="ARBA" id="ARBA00022527"/>
    </source>
</evidence>
<dbReference type="GO" id="GO:0005524">
    <property type="term" value="F:ATP binding"/>
    <property type="evidence" value="ECO:0007669"/>
    <property type="project" value="UniProtKB-KW"/>
</dbReference>
<feature type="region of interest" description="Disordered" evidence="7">
    <location>
        <begin position="216"/>
        <end position="310"/>
    </location>
</feature>
<evidence type="ECO:0000256" key="1">
    <source>
        <dbReference type="ARBA" id="ARBA00012513"/>
    </source>
</evidence>
<organism evidence="9 10">
    <name type="scientific">Mycobacterium kansasii</name>
    <dbReference type="NCBI Taxonomy" id="1768"/>
    <lineage>
        <taxon>Bacteria</taxon>
        <taxon>Bacillati</taxon>
        <taxon>Actinomycetota</taxon>
        <taxon>Actinomycetes</taxon>
        <taxon>Mycobacteriales</taxon>
        <taxon>Mycobacteriaceae</taxon>
        <taxon>Mycobacterium</taxon>
    </lineage>
</organism>